<dbReference type="Proteomes" id="UP001186944">
    <property type="component" value="Unassembled WGS sequence"/>
</dbReference>
<dbReference type="Gene3D" id="3.10.50.40">
    <property type="match status" value="1"/>
</dbReference>
<dbReference type="EMBL" id="VSWD01000008">
    <property type="protein sequence ID" value="KAK3095503.1"/>
    <property type="molecule type" value="Genomic_DNA"/>
</dbReference>
<keyword evidence="5" id="KW-1133">Transmembrane helix</keyword>
<keyword evidence="1" id="KW-0732">Signal</keyword>
<evidence type="ECO:0000256" key="3">
    <source>
        <dbReference type="ARBA" id="ARBA00023180"/>
    </source>
</evidence>
<keyword evidence="5" id="KW-0472">Membrane</keyword>
<feature type="domain" description="PPIase FKBP-type" evidence="6">
    <location>
        <begin position="43"/>
        <end position="138"/>
    </location>
</feature>
<reference evidence="7" key="1">
    <citation type="submission" date="2019-08" db="EMBL/GenBank/DDBJ databases">
        <title>The improved chromosome-level genome for the pearl oyster Pinctada fucata martensii using PacBio sequencing and Hi-C.</title>
        <authorList>
            <person name="Zheng Z."/>
        </authorList>
    </citation>
    <scope>NUCLEOTIDE SEQUENCE</scope>
    <source>
        <strain evidence="7">ZZ-2019</strain>
        <tissue evidence="7">Adductor muscle</tissue>
    </source>
</reference>
<evidence type="ECO:0000256" key="4">
    <source>
        <dbReference type="PROSITE-ProRule" id="PRU00277"/>
    </source>
</evidence>
<comment type="catalytic activity">
    <reaction evidence="4">
        <text>[protein]-peptidylproline (omega=180) = [protein]-peptidylproline (omega=0)</text>
        <dbReference type="Rhea" id="RHEA:16237"/>
        <dbReference type="Rhea" id="RHEA-COMP:10747"/>
        <dbReference type="Rhea" id="RHEA-COMP:10748"/>
        <dbReference type="ChEBI" id="CHEBI:83833"/>
        <dbReference type="ChEBI" id="CHEBI:83834"/>
        <dbReference type="EC" id="5.2.1.8"/>
    </reaction>
</comment>
<keyword evidence="4" id="KW-0413">Isomerase</keyword>
<evidence type="ECO:0000313" key="7">
    <source>
        <dbReference type="EMBL" id="KAK3095503.1"/>
    </source>
</evidence>
<dbReference type="Pfam" id="PF00254">
    <property type="entry name" value="FKBP_C"/>
    <property type="match status" value="1"/>
</dbReference>
<accession>A0AA88Y0R5</accession>
<dbReference type="InterPro" id="IPR001179">
    <property type="entry name" value="PPIase_FKBP_dom"/>
</dbReference>
<dbReference type="GO" id="GO:0003755">
    <property type="term" value="F:peptidyl-prolyl cis-trans isomerase activity"/>
    <property type="evidence" value="ECO:0007669"/>
    <property type="project" value="UniProtKB-KW"/>
</dbReference>
<dbReference type="SUPFAM" id="SSF54534">
    <property type="entry name" value="FKBP-like"/>
    <property type="match status" value="1"/>
</dbReference>
<name>A0AA88Y0R5_PINIB</name>
<evidence type="ECO:0000313" key="8">
    <source>
        <dbReference type="Proteomes" id="UP001186944"/>
    </source>
</evidence>
<gene>
    <name evidence="7" type="ORF">FSP39_015444</name>
</gene>
<dbReference type="PANTHER" id="PTHR46222:SF3">
    <property type="entry name" value="PEPTIDYLPROLYL ISOMERASE"/>
    <property type="match status" value="1"/>
</dbReference>
<dbReference type="PANTHER" id="PTHR46222">
    <property type="entry name" value="PEPTIDYL-PROLYL CIS-TRANS ISOMERASE FKBP7/14"/>
    <property type="match status" value="1"/>
</dbReference>
<dbReference type="PROSITE" id="PS50059">
    <property type="entry name" value="FKBP_PPIASE"/>
    <property type="match status" value="1"/>
</dbReference>
<evidence type="ECO:0000256" key="1">
    <source>
        <dbReference type="ARBA" id="ARBA00022729"/>
    </source>
</evidence>
<evidence type="ECO:0000256" key="2">
    <source>
        <dbReference type="ARBA" id="ARBA00022737"/>
    </source>
</evidence>
<keyword evidence="5" id="KW-0812">Transmembrane</keyword>
<dbReference type="EC" id="5.2.1.8" evidence="4"/>
<keyword evidence="3" id="KW-0325">Glycoprotein</keyword>
<dbReference type="InterPro" id="IPR052273">
    <property type="entry name" value="PPIase_FKBP"/>
</dbReference>
<organism evidence="7 8">
    <name type="scientific">Pinctada imbricata</name>
    <name type="common">Atlantic pearl-oyster</name>
    <name type="synonym">Pinctada martensii</name>
    <dbReference type="NCBI Taxonomy" id="66713"/>
    <lineage>
        <taxon>Eukaryota</taxon>
        <taxon>Metazoa</taxon>
        <taxon>Spiralia</taxon>
        <taxon>Lophotrochozoa</taxon>
        <taxon>Mollusca</taxon>
        <taxon>Bivalvia</taxon>
        <taxon>Autobranchia</taxon>
        <taxon>Pteriomorphia</taxon>
        <taxon>Pterioida</taxon>
        <taxon>Pterioidea</taxon>
        <taxon>Pteriidae</taxon>
        <taxon>Pinctada</taxon>
    </lineage>
</organism>
<keyword evidence="8" id="KW-1185">Reference proteome</keyword>
<keyword evidence="4" id="KW-0697">Rotamase</keyword>
<feature type="transmembrane region" description="Helical" evidence="5">
    <location>
        <begin position="149"/>
        <end position="170"/>
    </location>
</feature>
<evidence type="ECO:0000259" key="6">
    <source>
        <dbReference type="PROSITE" id="PS50059"/>
    </source>
</evidence>
<comment type="caution">
    <text evidence="7">The sequence shown here is derived from an EMBL/GenBank/DDBJ whole genome shotgun (WGS) entry which is preliminary data.</text>
</comment>
<dbReference type="InterPro" id="IPR046357">
    <property type="entry name" value="PPIase_dom_sf"/>
</dbReference>
<keyword evidence="2" id="KW-0677">Repeat</keyword>
<sequence>MFEQNPTILDQTAGQAGAFLLQSELKIDVLHVPEDCEKKGQNGDTLIFDYEAGINGEIIESSKMTGNEEEDQDKEPLVVPIGRKAVIPGLESGVQQMCIGEKRKIVIPPHLAFGAKGVPGVVPENAYITFVVELTEIVPKGWGEWYVEMVWMACYVSFLGGIIAIMYQKVQERKLDRKKKKTRTDYDDYENDHED</sequence>
<dbReference type="AlphaFoldDB" id="A0AA88Y0R5"/>
<protein>
    <recommendedName>
        <fullName evidence="4">peptidylprolyl isomerase</fullName>
        <ecNumber evidence="4">5.2.1.8</ecNumber>
    </recommendedName>
</protein>
<proteinExistence type="predicted"/>
<evidence type="ECO:0000256" key="5">
    <source>
        <dbReference type="SAM" id="Phobius"/>
    </source>
</evidence>